<dbReference type="SUPFAM" id="SSF53850">
    <property type="entry name" value="Periplasmic binding protein-like II"/>
    <property type="match status" value="1"/>
</dbReference>
<dbReference type="CDD" id="cd08432">
    <property type="entry name" value="PBP2_GcdR_TrpI_HvrB_AmpR_like"/>
    <property type="match status" value="1"/>
</dbReference>
<reference evidence="7 8" key="1">
    <citation type="submission" date="2019-04" db="EMBL/GenBank/DDBJ databases">
        <title>Mesorhizobium composti sp. nov., isolated from compost.</title>
        <authorList>
            <person name="Lin S.-Y."/>
            <person name="Hameed A."/>
            <person name="Hsieh Y.-T."/>
            <person name="Young C.-C."/>
        </authorList>
    </citation>
    <scope>NUCLEOTIDE SEQUENCE [LARGE SCALE GENOMIC DNA]</scope>
    <source>
        <strain evidence="7 8">CC-YTH430</strain>
    </source>
</reference>
<dbReference type="EMBL" id="SSNY01000004">
    <property type="protein sequence ID" value="THF57735.1"/>
    <property type="molecule type" value="Genomic_DNA"/>
</dbReference>
<evidence type="ECO:0000256" key="1">
    <source>
        <dbReference type="ARBA" id="ARBA00009437"/>
    </source>
</evidence>
<evidence type="ECO:0000313" key="8">
    <source>
        <dbReference type="Proteomes" id="UP000306441"/>
    </source>
</evidence>
<keyword evidence="8" id="KW-1185">Reference proteome</keyword>
<dbReference type="Proteomes" id="UP000306441">
    <property type="component" value="Unassembled WGS sequence"/>
</dbReference>
<comment type="similarity">
    <text evidence="1">Belongs to the LysR transcriptional regulatory family.</text>
</comment>
<dbReference type="InterPro" id="IPR036388">
    <property type="entry name" value="WH-like_DNA-bd_sf"/>
</dbReference>
<evidence type="ECO:0000313" key="7">
    <source>
        <dbReference type="EMBL" id="THF57735.1"/>
    </source>
</evidence>
<dbReference type="PRINTS" id="PR00039">
    <property type="entry name" value="HTHLYSR"/>
</dbReference>
<keyword evidence="3" id="KW-0238">DNA-binding</keyword>
<dbReference type="InterPro" id="IPR005119">
    <property type="entry name" value="LysR_subst-bd"/>
</dbReference>
<feature type="region of interest" description="Disordered" evidence="5">
    <location>
        <begin position="299"/>
        <end position="322"/>
    </location>
</feature>
<evidence type="ECO:0000256" key="3">
    <source>
        <dbReference type="ARBA" id="ARBA00023125"/>
    </source>
</evidence>
<dbReference type="SUPFAM" id="SSF46785">
    <property type="entry name" value="Winged helix' DNA-binding domain"/>
    <property type="match status" value="1"/>
</dbReference>
<keyword evidence="2" id="KW-0805">Transcription regulation</keyword>
<evidence type="ECO:0000256" key="4">
    <source>
        <dbReference type="ARBA" id="ARBA00023163"/>
    </source>
</evidence>
<dbReference type="Gene3D" id="1.10.10.10">
    <property type="entry name" value="Winged helix-like DNA-binding domain superfamily/Winged helix DNA-binding domain"/>
    <property type="match status" value="1"/>
</dbReference>
<dbReference type="Gene3D" id="3.40.190.10">
    <property type="entry name" value="Periplasmic binding protein-like II"/>
    <property type="match status" value="2"/>
</dbReference>
<dbReference type="InterPro" id="IPR058163">
    <property type="entry name" value="LysR-type_TF_proteobact-type"/>
</dbReference>
<evidence type="ECO:0000256" key="5">
    <source>
        <dbReference type="SAM" id="MobiDB-lite"/>
    </source>
</evidence>
<dbReference type="InterPro" id="IPR036390">
    <property type="entry name" value="WH_DNA-bd_sf"/>
</dbReference>
<gene>
    <name evidence="7" type="primary">gcvA</name>
    <name evidence="7" type="ORF">E6C48_08275</name>
</gene>
<dbReference type="PROSITE" id="PS50931">
    <property type="entry name" value="HTH_LYSR"/>
    <property type="match status" value="1"/>
</dbReference>
<comment type="caution">
    <text evidence="7">The sequence shown here is derived from an EMBL/GenBank/DDBJ whole genome shotgun (WGS) entry which is preliminary data.</text>
</comment>
<accession>A0ABY2Q7X9</accession>
<evidence type="ECO:0000259" key="6">
    <source>
        <dbReference type="PROSITE" id="PS50931"/>
    </source>
</evidence>
<dbReference type="NCBIfam" id="NF008352">
    <property type="entry name" value="PRK11139.1"/>
    <property type="match status" value="1"/>
</dbReference>
<protein>
    <submittedName>
        <fullName evidence="7">Transcriptional regulator GcvA</fullName>
    </submittedName>
</protein>
<proteinExistence type="inferred from homology"/>
<dbReference type="RefSeq" id="WP_136355999.1">
    <property type="nucleotide sequence ID" value="NZ_SSNY01000004.1"/>
</dbReference>
<keyword evidence="4" id="KW-0804">Transcription</keyword>
<name>A0ABY2Q7X9_9HYPH</name>
<organism evidence="7 8">
    <name type="scientific">Ollibium composti</name>
    <dbReference type="NCBI Taxonomy" id="2675109"/>
    <lineage>
        <taxon>Bacteria</taxon>
        <taxon>Pseudomonadati</taxon>
        <taxon>Pseudomonadota</taxon>
        <taxon>Alphaproteobacteria</taxon>
        <taxon>Hyphomicrobiales</taxon>
        <taxon>Phyllobacteriaceae</taxon>
        <taxon>Ollibium</taxon>
    </lineage>
</organism>
<dbReference type="Pfam" id="PF00126">
    <property type="entry name" value="HTH_1"/>
    <property type="match status" value="1"/>
</dbReference>
<dbReference type="InterPro" id="IPR000847">
    <property type="entry name" value="LysR_HTH_N"/>
</dbReference>
<dbReference type="PANTHER" id="PTHR30537:SF74">
    <property type="entry name" value="HTH-TYPE TRANSCRIPTIONAL REGULATOR TRPI"/>
    <property type="match status" value="1"/>
</dbReference>
<dbReference type="PANTHER" id="PTHR30537">
    <property type="entry name" value="HTH-TYPE TRANSCRIPTIONAL REGULATOR"/>
    <property type="match status" value="1"/>
</dbReference>
<feature type="domain" description="HTH lysR-type" evidence="6">
    <location>
        <begin position="6"/>
        <end position="63"/>
    </location>
</feature>
<dbReference type="Pfam" id="PF03466">
    <property type="entry name" value="LysR_substrate"/>
    <property type="match status" value="1"/>
</dbReference>
<sequence>MTKRLPPLNPLRAFEATARHGSLSKAAAELNVTHGAVSHQIKALEQSLGIKLFERAGLRLKTTPHGAELLPAVSSAFDGIAAATQRLTRPASSGALSLSCVPALLSLWLIPRLGDFMAQYPDIRLRLTASNDPANIRSPELYLCLLYGDGSWSDCWMRKWSGLELFPVVSPTLVNNRPLRTIRDLADHVLLHGDDGREWHTWLTAADALDLERGRRHRFDDAHLSIGAALHGHGVALGDSVTASDLLARGQLVAPFGLSVPAVYDFYIACRNEMRAAPIVQVFTEWLFAEKAKSSGRLANPVTSRIGTRRRRQPEKDGATGG</sequence>
<evidence type="ECO:0000256" key="2">
    <source>
        <dbReference type="ARBA" id="ARBA00023015"/>
    </source>
</evidence>